<protein>
    <recommendedName>
        <fullName evidence="3">Zinc-finger domain-containing protein</fullName>
    </recommendedName>
</protein>
<dbReference type="RefSeq" id="WP_337694663.1">
    <property type="nucleotide sequence ID" value="NZ_JBBEGN010000003.1"/>
</dbReference>
<comment type="caution">
    <text evidence="1">The sequence shown here is derived from an EMBL/GenBank/DDBJ whole genome shotgun (WGS) entry which is preliminary data.</text>
</comment>
<dbReference type="Proteomes" id="UP001385809">
    <property type="component" value="Unassembled WGS sequence"/>
</dbReference>
<keyword evidence="2" id="KW-1185">Reference proteome</keyword>
<name>A0ABU8MM42_9PSEU</name>
<reference evidence="1 2" key="1">
    <citation type="submission" date="2024-03" db="EMBL/GenBank/DDBJ databases">
        <title>Actinomycetospora sp. OC33-EN08, a novel actinomycete isolated from wild orchid (Aerides multiflora).</title>
        <authorList>
            <person name="Suriyachadkun C."/>
        </authorList>
    </citation>
    <scope>NUCLEOTIDE SEQUENCE [LARGE SCALE GENOMIC DNA]</scope>
    <source>
        <strain evidence="1 2">OC33-EN08</strain>
    </source>
</reference>
<sequence length="131" mass="13950">MSDTDDVDCERCREVTSADLDGEATGEESRAAEAHWQHCAGCRTWLERAAAVTRRARTRPAETGPDLVDGVLHALDHGWPVREAPPVVPDSARRLVLLVGGEAVSECGCTASCGCGCQQGRPCHCGDHRAA</sequence>
<evidence type="ECO:0000313" key="2">
    <source>
        <dbReference type="Proteomes" id="UP001385809"/>
    </source>
</evidence>
<dbReference type="EMBL" id="JBBEGN010000003">
    <property type="protein sequence ID" value="MEJ2868064.1"/>
    <property type="molecule type" value="Genomic_DNA"/>
</dbReference>
<gene>
    <name evidence="1" type="ORF">WCD74_09835</name>
</gene>
<accession>A0ABU8MM42</accession>
<evidence type="ECO:0000313" key="1">
    <source>
        <dbReference type="EMBL" id="MEJ2868064.1"/>
    </source>
</evidence>
<evidence type="ECO:0008006" key="3">
    <source>
        <dbReference type="Google" id="ProtNLM"/>
    </source>
</evidence>
<proteinExistence type="predicted"/>
<organism evidence="1 2">
    <name type="scientific">Actinomycetospora aurantiaca</name>
    <dbReference type="NCBI Taxonomy" id="3129233"/>
    <lineage>
        <taxon>Bacteria</taxon>
        <taxon>Bacillati</taxon>
        <taxon>Actinomycetota</taxon>
        <taxon>Actinomycetes</taxon>
        <taxon>Pseudonocardiales</taxon>
        <taxon>Pseudonocardiaceae</taxon>
        <taxon>Actinomycetospora</taxon>
    </lineage>
</organism>